<dbReference type="PANTHER" id="PTHR23021:SF82">
    <property type="entry name" value="G PROTEIN-COUPLED RECEPTOR"/>
    <property type="match status" value="1"/>
</dbReference>
<evidence type="ECO:0000313" key="2">
    <source>
        <dbReference type="EMBL" id="EYC41482.1"/>
    </source>
</evidence>
<proteinExistence type="predicted"/>
<evidence type="ECO:0008006" key="4">
    <source>
        <dbReference type="Google" id="ProtNLM"/>
    </source>
</evidence>
<dbReference type="AlphaFoldDB" id="A0A016WQE6"/>
<dbReference type="Proteomes" id="UP000024635">
    <property type="component" value="Unassembled WGS sequence"/>
</dbReference>
<dbReference type="EMBL" id="JARK01000167">
    <property type="protein sequence ID" value="EYC41482.1"/>
    <property type="molecule type" value="Genomic_DNA"/>
</dbReference>
<accession>A0A016WQE6</accession>
<evidence type="ECO:0000256" key="1">
    <source>
        <dbReference type="SAM" id="Phobius"/>
    </source>
</evidence>
<dbReference type="Pfam" id="PF10321">
    <property type="entry name" value="7TM_GPCR_Srt"/>
    <property type="match status" value="1"/>
</dbReference>
<protein>
    <recommendedName>
        <fullName evidence="4">G-protein coupled receptors family 1 profile domain-containing protein</fullName>
    </recommendedName>
</protein>
<name>A0A016WQE6_9BILA</name>
<comment type="caution">
    <text evidence="2">The sequence shown here is derived from an EMBL/GenBank/DDBJ whole genome shotgun (WGS) entry which is preliminary data.</text>
</comment>
<keyword evidence="1" id="KW-0472">Membrane</keyword>
<dbReference type="PANTHER" id="PTHR23021">
    <property type="entry name" value="SERPENTINE RECEPTOR, CLASS T"/>
    <property type="match status" value="1"/>
</dbReference>
<reference evidence="3" key="1">
    <citation type="journal article" date="2015" name="Nat. Genet.">
        <title>The genome and transcriptome of the zoonotic hookworm Ancylostoma ceylanicum identify infection-specific gene families.</title>
        <authorList>
            <person name="Schwarz E.M."/>
            <person name="Hu Y."/>
            <person name="Antoshechkin I."/>
            <person name="Miller M.M."/>
            <person name="Sternberg P.W."/>
            <person name="Aroian R.V."/>
        </authorList>
    </citation>
    <scope>NUCLEOTIDE SEQUENCE</scope>
    <source>
        <strain evidence="3">HY135</strain>
    </source>
</reference>
<dbReference type="OrthoDB" id="5802741at2759"/>
<keyword evidence="1" id="KW-0812">Transmembrane</keyword>
<feature type="transmembrane region" description="Helical" evidence="1">
    <location>
        <begin position="228"/>
        <end position="246"/>
    </location>
</feature>
<feature type="transmembrane region" description="Helical" evidence="1">
    <location>
        <begin position="96"/>
        <end position="117"/>
    </location>
</feature>
<feature type="transmembrane region" description="Helical" evidence="1">
    <location>
        <begin position="61"/>
        <end position="84"/>
    </location>
</feature>
<dbReference type="Gene3D" id="1.20.1070.10">
    <property type="entry name" value="Rhodopsin 7-helix transmembrane proteins"/>
    <property type="match status" value="1"/>
</dbReference>
<sequence>MSITDLFSSLGESLRRSINIDDLIVGSAVIILSLCIVVAHLLILKEIWFDPELAKLPSYRLLFLIGTFDIIQCTAHFATGVFTICQTTFFPLLGKLMGSLATPGYVGYSLLCVVLAVNRLVQLTSPHSGRYFAGRRFYYWLIGVSVIWLTFVFILSSPWATISYIPEKYSWGYDKTLQLSSIVQVFELYIELACIAISLCLYLFVIIGIYRMRKQLTVSSGFKTEIRILVQALVIALYCTALNLLWHNKWLIGNDKWTLMACNFMWIFNSAVQPIVHLILNRCMRRRAFFKHLSQKKVHVMAEVSHHRKSTNRS</sequence>
<organism evidence="2 3">
    <name type="scientific">Ancylostoma ceylanicum</name>
    <dbReference type="NCBI Taxonomy" id="53326"/>
    <lineage>
        <taxon>Eukaryota</taxon>
        <taxon>Metazoa</taxon>
        <taxon>Ecdysozoa</taxon>
        <taxon>Nematoda</taxon>
        <taxon>Chromadorea</taxon>
        <taxon>Rhabditida</taxon>
        <taxon>Rhabditina</taxon>
        <taxon>Rhabditomorpha</taxon>
        <taxon>Strongyloidea</taxon>
        <taxon>Ancylostomatidae</taxon>
        <taxon>Ancylostomatinae</taxon>
        <taxon>Ancylostoma</taxon>
    </lineage>
</organism>
<feature type="transmembrane region" description="Helical" evidence="1">
    <location>
        <begin position="182"/>
        <end position="207"/>
    </location>
</feature>
<gene>
    <name evidence="2" type="primary">Acey_s0567.g30</name>
    <name evidence="2" type="synonym">Acey-srt-61</name>
    <name evidence="2" type="ORF">Y032_0567g30</name>
</gene>
<feature type="transmembrane region" description="Helical" evidence="1">
    <location>
        <begin position="23"/>
        <end position="49"/>
    </location>
</feature>
<keyword evidence="1" id="KW-1133">Transmembrane helix</keyword>
<keyword evidence="3" id="KW-1185">Reference proteome</keyword>
<feature type="transmembrane region" description="Helical" evidence="1">
    <location>
        <begin position="258"/>
        <end position="280"/>
    </location>
</feature>
<dbReference type="SUPFAM" id="SSF81321">
    <property type="entry name" value="Family A G protein-coupled receptor-like"/>
    <property type="match status" value="1"/>
</dbReference>
<evidence type="ECO:0000313" key="3">
    <source>
        <dbReference type="Proteomes" id="UP000024635"/>
    </source>
</evidence>
<dbReference type="InterPro" id="IPR019425">
    <property type="entry name" value="7TM_GPCR_serpentine_rcpt_Srt"/>
</dbReference>
<feature type="transmembrane region" description="Helical" evidence="1">
    <location>
        <begin position="137"/>
        <end position="162"/>
    </location>
</feature>